<dbReference type="NCBIfam" id="NF005687">
    <property type="entry name" value="PRK07487.1"/>
    <property type="match status" value="1"/>
</dbReference>
<dbReference type="PANTHER" id="PTHR11895">
    <property type="entry name" value="TRANSAMIDASE"/>
    <property type="match status" value="1"/>
</dbReference>
<dbReference type="InterPro" id="IPR000120">
    <property type="entry name" value="Amidase"/>
</dbReference>
<reference evidence="5" key="1">
    <citation type="journal article" date="2015" name="Int. J. Syst. Evol. Microbiol.">
        <title>Rhizobium oryzicola sp. nov., potential plant-growth-promoting endophytic bacteria isolated from rice roots.</title>
        <authorList>
            <person name="Zhang X.X."/>
            <person name="Gao J.S."/>
            <person name="Cao Y.H."/>
            <person name="Sheirdil R.A."/>
            <person name="Wang X.C."/>
            <person name="Zhang L."/>
        </authorList>
    </citation>
    <scope>NUCLEOTIDE SEQUENCE</scope>
    <source>
        <strain evidence="5">05753</strain>
    </source>
</reference>
<dbReference type="InterPro" id="IPR036928">
    <property type="entry name" value="AS_sf"/>
</dbReference>
<name>A0ABT8SXS4_9HYPH</name>
<comment type="similarity">
    <text evidence="2">Belongs to the amidase family.</text>
</comment>
<feature type="domain" description="Amidase" evidence="4">
    <location>
        <begin position="48"/>
        <end position="468"/>
    </location>
</feature>
<dbReference type="PIRSF" id="PIRSF001221">
    <property type="entry name" value="Amidase_fungi"/>
    <property type="match status" value="1"/>
</dbReference>
<dbReference type="Pfam" id="PF01425">
    <property type="entry name" value="Amidase"/>
    <property type="match status" value="1"/>
</dbReference>
<dbReference type="PROSITE" id="PS00571">
    <property type="entry name" value="AMIDASES"/>
    <property type="match status" value="1"/>
</dbReference>
<dbReference type="SUPFAM" id="SSF75304">
    <property type="entry name" value="Amidase signature (AS) enzymes"/>
    <property type="match status" value="1"/>
</dbReference>
<protein>
    <recommendedName>
        <fullName evidence="3">Indoleacetamide hydrolase</fullName>
    </recommendedName>
</protein>
<dbReference type="InterPro" id="IPR020556">
    <property type="entry name" value="Amidase_CS"/>
</dbReference>
<evidence type="ECO:0000256" key="3">
    <source>
        <dbReference type="ARBA" id="ARBA00021874"/>
    </source>
</evidence>
<evidence type="ECO:0000259" key="4">
    <source>
        <dbReference type="Pfam" id="PF01425"/>
    </source>
</evidence>
<organism evidence="5 6">
    <name type="scientific">Rhizobium oryzicola</name>
    <dbReference type="NCBI Taxonomy" id="1232668"/>
    <lineage>
        <taxon>Bacteria</taxon>
        <taxon>Pseudomonadati</taxon>
        <taxon>Pseudomonadota</taxon>
        <taxon>Alphaproteobacteria</taxon>
        <taxon>Hyphomicrobiales</taxon>
        <taxon>Rhizobiaceae</taxon>
        <taxon>Rhizobium/Agrobacterium group</taxon>
        <taxon>Rhizobium</taxon>
    </lineage>
</organism>
<dbReference type="RefSeq" id="WP_302077451.1">
    <property type="nucleotide sequence ID" value="NZ_JAUKWQ010000004.1"/>
</dbReference>
<evidence type="ECO:0000313" key="6">
    <source>
        <dbReference type="Proteomes" id="UP001169006"/>
    </source>
</evidence>
<dbReference type="PANTHER" id="PTHR11895:SF7">
    <property type="entry name" value="GLUTAMYL-TRNA(GLN) AMIDOTRANSFERASE SUBUNIT A, MITOCHONDRIAL"/>
    <property type="match status" value="1"/>
</dbReference>
<evidence type="ECO:0000256" key="1">
    <source>
        <dbReference type="ARBA" id="ARBA00003871"/>
    </source>
</evidence>
<dbReference type="Proteomes" id="UP001169006">
    <property type="component" value="Unassembled WGS sequence"/>
</dbReference>
<proteinExistence type="inferred from homology"/>
<accession>A0ABT8SXS4</accession>
<dbReference type="InterPro" id="IPR023631">
    <property type="entry name" value="Amidase_dom"/>
</dbReference>
<sequence length="489" mass="52085">MYKDNIVPANEATHVAKADRTSNAGDLWSWSAEDLAAAIKRKDITSREATLSALERISDVNPKINAVAEVLAEEALRAADAADAAVQRGEHLAILHGVPVTTKINVDLAGHATTNGVLAFKDKLAATDSPPVKNFRRSGAVIIGRTNTPSFSFRWFTENDLHGRTYNPWDKAHTPGGSSGGAASAVASGIGALAHGNDIAGSVRYPAYACGVLGLRPTFGRIPSIAEYGRGVTAAIMAVEGVLGRSIKDVSIGLEAMVFPDARDPWYVPAPLSFAGADAPCKVALFSGNATYKPDASVAAALKNAAEALTAAGYVVEEIELPDFAEGQDLWSQLVINEWRDTLGAAAMQLGDDRIKRKFQDWSDLVPRISVTEFSAAMCVRERIAIAWQHLLETHPVILMPNSWELPMMLDRDQGGLDAIREILHIQSPMLLPALLGLPGLSVPTGLSNGVPAGVQIVAGRFREDQCLAAGRVIEAAHPMQTPIDPRGF</sequence>
<gene>
    <name evidence="5" type="ORF">Q2T52_14300</name>
</gene>
<evidence type="ECO:0000313" key="5">
    <source>
        <dbReference type="EMBL" id="MDO1583260.1"/>
    </source>
</evidence>
<dbReference type="EMBL" id="JAUKWQ010000004">
    <property type="protein sequence ID" value="MDO1583260.1"/>
    <property type="molecule type" value="Genomic_DNA"/>
</dbReference>
<keyword evidence="6" id="KW-1185">Reference proteome</keyword>
<comment type="function">
    <text evidence="1">Hydrolyzes indole-3-acetamide (IAM) into indole-3-acetic acid (IAA).</text>
</comment>
<evidence type="ECO:0000256" key="2">
    <source>
        <dbReference type="ARBA" id="ARBA00009199"/>
    </source>
</evidence>
<reference evidence="5" key="2">
    <citation type="submission" date="2023-07" db="EMBL/GenBank/DDBJ databases">
        <authorList>
            <person name="Sun H."/>
        </authorList>
    </citation>
    <scope>NUCLEOTIDE SEQUENCE</scope>
    <source>
        <strain evidence="5">05753</strain>
    </source>
</reference>
<dbReference type="Gene3D" id="3.90.1300.10">
    <property type="entry name" value="Amidase signature (AS) domain"/>
    <property type="match status" value="1"/>
</dbReference>
<comment type="caution">
    <text evidence="5">The sequence shown here is derived from an EMBL/GenBank/DDBJ whole genome shotgun (WGS) entry which is preliminary data.</text>
</comment>